<organism evidence="8 9">
    <name type="scientific">Phrynosoma platyrhinos</name>
    <name type="common">Desert horned lizard</name>
    <dbReference type="NCBI Taxonomy" id="52577"/>
    <lineage>
        <taxon>Eukaryota</taxon>
        <taxon>Metazoa</taxon>
        <taxon>Chordata</taxon>
        <taxon>Craniata</taxon>
        <taxon>Vertebrata</taxon>
        <taxon>Euteleostomi</taxon>
        <taxon>Lepidosauria</taxon>
        <taxon>Squamata</taxon>
        <taxon>Bifurcata</taxon>
        <taxon>Unidentata</taxon>
        <taxon>Episquamata</taxon>
        <taxon>Toxicofera</taxon>
        <taxon>Iguania</taxon>
        <taxon>Phrynosomatidae</taxon>
        <taxon>Phrynosomatinae</taxon>
        <taxon>Phrynosoma</taxon>
    </lineage>
</organism>
<evidence type="ECO:0000313" key="9">
    <source>
        <dbReference type="Proteomes" id="UP000826234"/>
    </source>
</evidence>
<sequence length="274" mass="31843">MPALLGCMSAYGLTVCNLYSDLCRTLKMTALYLEENIYNLLPDPNEKAPLKHRRYVSKFRPSVKREIQEKKTDLCRTMGIPKLQLPTPKDFLQKHSRTPMLPKRKRAPGSKKPAELHVPKRTDHPIMGIRSKKNYISTNITEAIMAVAKKPIHACVDIRKGDKFLIENSGLVIKYRNKKRKMEAQRAQEESESYVRETLRKGGVTQLSKEERESVLEGLKKNWEEINKEFQSLSVVVDTLPRKLRKEKMEVEMKQLEHDINILERNKVIYIKSD</sequence>
<proteinExistence type="predicted"/>
<keyword evidence="5" id="KW-0966">Cell projection</keyword>
<protein>
    <recommendedName>
        <fullName evidence="7">Enkurin domain-containing protein</fullName>
    </recommendedName>
</protein>
<name>A0ABQ7TDI7_PHRPL</name>
<gene>
    <name evidence="8" type="ORF">JD844_003870</name>
</gene>
<evidence type="ECO:0000256" key="5">
    <source>
        <dbReference type="ARBA" id="ARBA00023273"/>
    </source>
</evidence>
<keyword evidence="9" id="KW-1185">Reference proteome</keyword>
<dbReference type="Proteomes" id="UP000826234">
    <property type="component" value="Unassembled WGS sequence"/>
</dbReference>
<comment type="caution">
    <text evidence="8">The sequence shown here is derived from an EMBL/GenBank/DDBJ whole genome shotgun (WGS) entry which is preliminary data.</text>
</comment>
<evidence type="ECO:0000259" key="7">
    <source>
        <dbReference type="PROSITE" id="PS51665"/>
    </source>
</evidence>
<feature type="domain" description="Enkurin" evidence="7">
    <location>
        <begin position="179"/>
        <end position="271"/>
    </location>
</feature>
<dbReference type="InterPro" id="IPR027012">
    <property type="entry name" value="Enkurin_dom"/>
</dbReference>
<dbReference type="InterPro" id="IPR052102">
    <property type="entry name" value="Enkurin_domain-protein"/>
</dbReference>
<evidence type="ECO:0000256" key="6">
    <source>
        <dbReference type="SAM" id="MobiDB-lite"/>
    </source>
</evidence>
<dbReference type="PANTHER" id="PTHR21490">
    <property type="entry name" value="ENKURIN-RELATED"/>
    <property type="match status" value="1"/>
</dbReference>
<evidence type="ECO:0000256" key="4">
    <source>
        <dbReference type="ARBA" id="ARBA00023212"/>
    </source>
</evidence>
<comment type="subcellular location">
    <subcellularLocation>
        <location evidence="1">Cell projection</location>
        <location evidence="1">Cilium</location>
    </subcellularLocation>
    <subcellularLocation>
        <location evidence="2">Cytoplasm</location>
        <location evidence="2">Cytoskeleton</location>
    </subcellularLocation>
</comment>
<keyword evidence="4" id="KW-0206">Cytoskeleton</keyword>
<dbReference type="EMBL" id="JAIPUX010000521">
    <property type="protein sequence ID" value="KAH0627729.1"/>
    <property type="molecule type" value="Genomic_DNA"/>
</dbReference>
<accession>A0ABQ7TDI7</accession>
<dbReference type="Pfam" id="PF13864">
    <property type="entry name" value="Enkurin"/>
    <property type="match status" value="1"/>
</dbReference>
<dbReference type="PANTHER" id="PTHR21490:SF0">
    <property type="entry name" value="ENKURIN"/>
    <property type="match status" value="1"/>
</dbReference>
<evidence type="ECO:0000313" key="8">
    <source>
        <dbReference type="EMBL" id="KAH0627729.1"/>
    </source>
</evidence>
<keyword evidence="3" id="KW-0963">Cytoplasm</keyword>
<feature type="region of interest" description="Disordered" evidence="6">
    <location>
        <begin position="93"/>
        <end position="117"/>
    </location>
</feature>
<evidence type="ECO:0000256" key="3">
    <source>
        <dbReference type="ARBA" id="ARBA00022490"/>
    </source>
</evidence>
<evidence type="ECO:0000256" key="2">
    <source>
        <dbReference type="ARBA" id="ARBA00004245"/>
    </source>
</evidence>
<evidence type="ECO:0000256" key="1">
    <source>
        <dbReference type="ARBA" id="ARBA00004138"/>
    </source>
</evidence>
<reference evidence="8 9" key="1">
    <citation type="journal article" date="2022" name="Gigascience">
        <title>A chromosome-level genome assembly and annotation of the desert horned lizard, Phrynosoma platyrhinos, provides insight into chromosomal rearrangements among reptiles.</title>
        <authorList>
            <person name="Koochekian N."/>
            <person name="Ascanio A."/>
            <person name="Farleigh K."/>
            <person name="Card D.C."/>
            <person name="Schield D.R."/>
            <person name="Castoe T.A."/>
            <person name="Jezkova T."/>
        </authorList>
    </citation>
    <scope>NUCLEOTIDE SEQUENCE [LARGE SCALE GENOMIC DNA]</scope>
    <source>
        <strain evidence="8">NK-2021</strain>
    </source>
</reference>
<dbReference type="PROSITE" id="PS51665">
    <property type="entry name" value="ENKURIN"/>
    <property type="match status" value="1"/>
</dbReference>
<feature type="compositionally biased region" description="Basic residues" evidence="6">
    <location>
        <begin position="94"/>
        <end position="109"/>
    </location>
</feature>